<evidence type="ECO:0000313" key="3">
    <source>
        <dbReference type="EMBL" id="GIF02428.1"/>
    </source>
</evidence>
<evidence type="ECO:0000259" key="2">
    <source>
        <dbReference type="Pfam" id="PF04085"/>
    </source>
</evidence>
<dbReference type="Gene3D" id="2.40.10.340">
    <property type="entry name" value="Rod shape-determining protein MreC, domain 1"/>
    <property type="match status" value="1"/>
</dbReference>
<proteinExistence type="predicted"/>
<sequence length="424" mass="44080">MHSTAELRDGLADLAEPVIPSEGYEGQIMRRAKRFRGRRRIAAGAASAVCLAVLVTMFRVVSVGSTPQLAASPPDGPFLGWSPAGNVDAGLVSEATGVWDRTNSAGPHTAVRALVATHNRRLRSAVVVLQGYDKQGAARLAFFTGDSGAANALRMRVDRPAPDPVKTQVISLVSPRLTGAGGVVSKDGWGTYAIAVAMPGVTAVRVSSTAVDEEMIGNPDEPTSRLVVTELPLAATAQTTRISGFIKPNRPFASVTKVFEVPGEDGVAGDARAVPAEVVSRNGEQVVVTFPKNQGVRPGQLAVVAEGLVGRVATVDAVRGEGIIDLVTSTEFTGQVYTNISNVPGSVRGTGGKLVMENIPADGDVYQTNRVLMPDPSQQSNQVGAVTIGRASADKAAGATMVELTPTVDLAHLTSLSIMTPFAD</sequence>
<accession>A0A919N2X6</accession>
<dbReference type="EMBL" id="BOMV01000142">
    <property type="protein sequence ID" value="GIF02428.1"/>
    <property type="molecule type" value="Genomic_DNA"/>
</dbReference>
<feature type="domain" description="Rod shape-determining protein MreC beta-barrel core" evidence="2">
    <location>
        <begin position="284"/>
        <end position="419"/>
    </location>
</feature>
<keyword evidence="1" id="KW-0812">Transmembrane</keyword>
<dbReference type="InterPro" id="IPR042177">
    <property type="entry name" value="Cell/Rod_1"/>
</dbReference>
<reference evidence="3" key="1">
    <citation type="submission" date="2021-01" db="EMBL/GenBank/DDBJ databases">
        <title>Whole genome shotgun sequence of Actinoplanes rishiriensis NBRC 108556.</title>
        <authorList>
            <person name="Komaki H."/>
            <person name="Tamura T."/>
        </authorList>
    </citation>
    <scope>NUCLEOTIDE SEQUENCE</scope>
    <source>
        <strain evidence="3">NBRC 108556</strain>
    </source>
</reference>
<evidence type="ECO:0000256" key="1">
    <source>
        <dbReference type="SAM" id="Phobius"/>
    </source>
</evidence>
<keyword evidence="1" id="KW-1133">Transmembrane helix</keyword>
<dbReference type="InterPro" id="IPR055342">
    <property type="entry name" value="MreC_beta-barrel_core"/>
</dbReference>
<organism evidence="3 4">
    <name type="scientific">Paractinoplanes rishiriensis</name>
    <dbReference type="NCBI Taxonomy" id="1050105"/>
    <lineage>
        <taxon>Bacteria</taxon>
        <taxon>Bacillati</taxon>
        <taxon>Actinomycetota</taxon>
        <taxon>Actinomycetes</taxon>
        <taxon>Micromonosporales</taxon>
        <taxon>Micromonosporaceae</taxon>
        <taxon>Paractinoplanes</taxon>
    </lineage>
</organism>
<protein>
    <recommendedName>
        <fullName evidence="2">Rod shape-determining protein MreC beta-barrel core domain-containing protein</fullName>
    </recommendedName>
</protein>
<keyword evidence="1" id="KW-0472">Membrane</keyword>
<evidence type="ECO:0000313" key="4">
    <source>
        <dbReference type="Proteomes" id="UP000636960"/>
    </source>
</evidence>
<feature type="transmembrane region" description="Helical" evidence="1">
    <location>
        <begin position="41"/>
        <end position="61"/>
    </location>
</feature>
<name>A0A919N2X6_9ACTN</name>
<dbReference type="AlphaFoldDB" id="A0A919N2X6"/>
<dbReference type="Gene3D" id="2.40.10.350">
    <property type="entry name" value="Rod shape-determining protein MreC, domain 2"/>
    <property type="match status" value="1"/>
</dbReference>
<dbReference type="Pfam" id="PF04085">
    <property type="entry name" value="MreC"/>
    <property type="match status" value="1"/>
</dbReference>
<keyword evidence="4" id="KW-1185">Reference proteome</keyword>
<comment type="caution">
    <text evidence="3">The sequence shown here is derived from an EMBL/GenBank/DDBJ whole genome shotgun (WGS) entry which is preliminary data.</text>
</comment>
<dbReference type="InterPro" id="IPR042175">
    <property type="entry name" value="Cell/Rod_MreC_2"/>
</dbReference>
<dbReference type="Proteomes" id="UP000636960">
    <property type="component" value="Unassembled WGS sequence"/>
</dbReference>
<gene>
    <name evidence="3" type="ORF">Ari01nite_98920</name>
</gene>